<dbReference type="Pfam" id="PF03693">
    <property type="entry name" value="ParD_antitoxin"/>
    <property type="match status" value="1"/>
</dbReference>
<keyword evidence="2" id="KW-1277">Toxin-antitoxin system</keyword>
<dbReference type="InterPro" id="IPR022789">
    <property type="entry name" value="ParD"/>
</dbReference>
<dbReference type="Gene3D" id="6.10.10.120">
    <property type="entry name" value="Antitoxin ParD1-like"/>
    <property type="match status" value="1"/>
</dbReference>
<reference evidence="4" key="1">
    <citation type="journal article" date="2020" name="mSystems">
        <title>Genome- and Community-Level Interaction Insights into Carbon Utilization and Element Cycling Functions of Hydrothermarchaeota in Hydrothermal Sediment.</title>
        <authorList>
            <person name="Zhou Z."/>
            <person name="Liu Y."/>
            <person name="Xu W."/>
            <person name="Pan J."/>
            <person name="Luo Z.H."/>
            <person name="Li M."/>
        </authorList>
    </citation>
    <scope>NUCLEOTIDE SEQUENCE [LARGE SCALE GENOMIC DNA]</scope>
    <source>
        <strain evidence="4">SpSt-855</strain>
    </source>
</reference>
<dbReference type="AlphaFoldDB" id="A0A7V4XSS8"/>
<dbReference type="EMBL" id="DTKL01000044">
    <property type="protein sequence ID" value="HGY94504.1"/>
    <property type="molecule type" value="Genomic_DNA"/>
</dbReference>
<dbReference type="GO" id="GO:0006355">
    <property type="term" value="P:regulation of DNA-templated transcription"/>
    <property type="evidence" value="ECO:0007669"/>
    <property type="project" value="InterPro"/>
</dbReference>
<evidence type="ECO:0000256" key="2">
    <source>
        <dbReference type="ARBA" id="ARBA00022649"/>
    </source>
</evidence>
<name>A0A7V4XSS8_9BACT</name>
<sequence length="88" mass="10235">MNVSLTPELDRFVAEKVSSGRYTSASEVVREALRLMEERDQARQAQLTAFQHELEERLASLNRGEYEDPEAVRARLEQKSRERKRQSA</sequence>
<gene>
    <name evidence="4" type="ORF">ENW50_07455</name>
</gene>
<dbReference type="PANTHER" id="PTHR36582:SF2">
    <property type="entry name" value="ANTITOXIN PARD"/>
    <property type="match status" value="1"/>
</dbReference>
<evidence type="ECO:0000256" key="3">
    <source>
        <dbReference type="SAM" id="MobiDB-lite"/>
    </source>
</evidence>
<feature type="region of interest" description="Disordered" evidence="3">
    <location>
        <begin position="61"/>
        <end position="88"/>
    </location>
</feature>
<comment type="caution">
    <text evidence="4">The sequence shown here is derived from an EMBL/GenBank/DDBJ whole genome shotgun (WGS) entry which is preliminary data.</text>
</comment>
<evidence type="ECO:0000313" key="4">
    <source>
        <dbReference type="EMBL" id="HGY94504.1"/>
    </source>
</evidence>
<dbReference type="NCBIfam" id="TIGR02606">
    <property type="entry name" value="antidote_CC2985"/>
    <property type="match status" value="1"/>
</dbReference>
<dbReference type="CDD" id="cd22231">
    <property type="entry name" value="RHH_NikR_HicB-like"/>
    <property type="match status" value="1"/>
</dbReference>
<accession>A0A7V4XSS8</accession>
<dbReference type="SUPFAM" id="SSF47598">
    <property type="entry name" value="Ribbon-helix-helix"/>
    <property type="match status" value="1"/>
</dbReference>
<comment type="similarity">
    <text evidence="1">Belongs to the ParD antitoxin family.</text>
</comment>
<organism evidence="4">
    <name type="scientific">Acidobacterium capsulatum</name>
    <dbReference type="NCBI Taxonomy" id="33075"/>
    <lineage>
        <taxon>Bacteria</taxon>
        <taxon>Pseudomonadati</taxon>
        <taxon>Acidobacteriota</taxon>
        <taxon>Terriglobia</taxon>
        <taxon>Terriglobales</taxon>
        <taxon>Acidobacteriaceae</taxon>
        <taxon>Acidobacterium</taxon>
    </lineage>
</organism>
<evidence type="ECO:0000256" key="1">
    <source>
        <dbReference type="ARBA" id="ARBA00008580"/>
    </source>
</evidence>
<dbReference type="InterPro" id="IPR010985">
    <property type="entry name" value="Ribbon_hlx_hlx"/>
</dbReference>
<proteinExistence type="inferred from homology"/>
<protein>
    <submittedName>
        <fullName evidence="4">Type II toxin-antitoxin system ParD family antitoxin</fullName>
    </submittedName>
</protein>
<dbReference type="PANTHER" id="PTHR36582">
    <property type="entry name" value="ANTITOXIN PARD"/>
    <property type="match status" value="1"/>
</dbReference>
<dbReference type="InterPro" id="IPR038296">
    <property type="entry name" value="ParD_sf"/>
</dbReference>
<feature type="compositionally biased region" description="Basic and acidic residues" evidence="3">
    <location>
        <begin position="61"/>
        <end position="80"/>
    </location>
</feature>